<evidence type="ECO:0000259" key="1">
    <source>
        <dbReference type="Pfam" id="PF14687"/>
    </source>
</evidence>
<gene>
    <name evidence="2" type="ORF">COCSUDRAFT_18360</name>
</gene>
<name>I0YQH6_COCSC</name>
<accession>I0YQH6</accession>
<protein>
    <recommendedName>
        <fullName evidence="1">DUF4460 domain-containing protein</fullName>
    </recommendedName>
</protein>
<dbReference type="InterPro" id="IPR028031">
    <property type="entry name" value="DUF4460"/>
</dbReference>
<evidence type="ECO:0000313" key="2">
    <source>
        <dbReference type="EMBL" id="EIE20645.1"/>
    </source>
</evidence>
<keyword evidence="3" id="KW-1185">Reference proteome</keyword>
<dbReference type="Pfam" id="PF14687">
    <property type="entry name" value="DUF4460"/>
    <property type="match status" value="1"/>
</dbReference>
<feature type="domain" description="DUF4460" evidence="1">
    <location>
        <begin position="6"/>
        <end position="68"/>
    </location>
</feature>
<dbReference type="eggNOG" id="ENOG502R8CJ">
    <property type="taxonomic scope" value="Eukaryota"/>
</dbReference>
<dbReference type="GeneID" id="17038624"/>
<dbReference type="KEGG" id="csl:COCSUDRAFT_18360"/>
<organism evidence="2 3">
    <name type="scientific">Coccomyxa subellipsoidea (strain C-169)</name>
    <name type="common">Green microalga</name>
    <dbReference type="NCBI Taxonomy" id="574566"/>
    <lineage>
        <taxon>Eukaryota</taxon>
        <taxon>Viridiplantae</taxon>
        <taxon>Chlorophyta</taxon>
        <taxon>core chlorophytes</taxon>
        <taxon>Trebouxiophyceae</taxon>
        <taxon>Trebouxiophyceae incertae sedis</taxon>
        <taxon>Coccomyxaceae</taxon>
        <taxon>Coccomyxa</taxon>
        <taxon>Coccomyxa subellipsoidea</taxon>
    </lineage>
</organism>
<comment type="caution">
    <text evidence="2">The sequence shown here is derived from an EMBL/GenBank/DDBJ whole genome shotgun (WGS) entry which is preliminary data.</text>
</comment>
<dbReference type="OrthoDB" id="511153at2759"/>
<reference evidence="2 3" key="1">
    <citation type="journal article" date="2012" name="Genome Biol.">
        <title>The genome of the polar eukaryotic microalga coccomyxa subellipsoidea reveals traits of cold adaptation.</title>
        <authorList>
            <person name="Blanc G."/>
            <person name="Agarkova I."/>
            <person name="Grimwood J."/>
            <person name="Kuo A."/>
            <person name="Brueggeman A."/>
            <person name="Dunigan D."/>
            <person name="Gurnon J."/>
            <person name="Ladunga I."/>
            <person name="Lindquist E."/>
            <person name="Lucas S."/>
            <person name="Pangilinan J."/>
            <person name="Proschold T."/>
            <person name="Salamov A."/>
            <person name="Schmutz J."/>
            <person name="Weeks D."/>
            <person name="Yamada T."/>
            <person name="Claverie J.M."/>
            <person name="Grigoriev I."/>
            <person name="Van Etten J."/>
            <person name="Lomsadze A."/>
            <person name="Borodovsky M."/>
        </authorList>
    </citation>
    <scope>NUCLEOTIDE SEQUENCE [LARGE SCALE GENOMIC DNA]</scope>
    <source>
        <strain evidence="2 3">C-169</strain>
    </source>
</reference>
<dbReference type="EMBL" id="AGSI01000014">
    <property type="protein sequence ID" value="EIE20645.1"/>
    <property type="molecule type" value="Genomic_DNA"/>
</dbReference>
<dbReference type="Proteomes" id="UP000007264">
    <property type="component" value="Unassembled WGS sequence"/>
</dbReference>
<dbReference type="RefSeq" id="XP_005645189.1">
    <property type="nucleotide sequence ID" value="XM_005645132.1"/>
</dbReference>
<dbReference type="AlphaFoldDB" id="I0YQH6"/>
<sequence>MKLDDKKLIRAIVRRVHPDLFSAHPYERAQNSDTTDSSVLQLLNSYVDELQRRGKVQTAAVKFWVIEDGRLTQISAELPSYGSLGPLFFAFNLISADEMQSGAGSYISSQDSTGFLEWLSFTVKEALRASEQHESMKRVFRELRASLEDKFALAAIQVCAHGSHYGANTRSRQHASAAHLPCTE</sequence>
<evidence type="ECO:0000313" key="3">
    <source>
        <dbReference type="Proteomes" id="UP000007264"/>
    </source>
</evidence>
<proteinExistence type="predicted"/>